<sequence length="296" mass="32095">MGINTVTVSTAANWIPTKWAKELEDAGEAWIGLSDLVDRRFEDDLTVGDVVNIPDRANPAVRFKTADTPGTYSNVTETQDTLTVNLQGYVGFLVEDIAEIQSQYAVRAEYTQAATYSLMSVVEGDLTSGLASQPSDFSQLVGALGSDPTTDNIIRAVQYLDDGDVPETDRFFYMSPATHASLLKQDVFVSGDYGPTGAVATGRITKPVYGATTHVSSLASNNPSTSGQSYSWFCHKKGNVLAIQRGVTPHTQWENLEIGWGVVCDIIYGFDEHLILPRTLASTTPDDRFNVGLRGP</sequence>
<proteinExistence type="predicted"/>
<comment type="caution">
    <text evidence="1">The sequence shown here is derived from an EMBL/GenBank/DDBJ whole genome shotgun (WGS) entry which is preliminary data.</text>
</comment>
<organism evidence="1">
    <name type="scientific">marine sediment metagenome</name>
    <dbReference type="NCBI Taxonomy" id="412755"/>
    <lineage>
        <taxon>unclassified sequences</taxon>
        <taxon>metagenomes</taxon>
        <taxon>ecological metagenomes</taxon>
    </lineage>
</organism>
<gene>
    <name evidence="1" type="ORF">LCGC14_1172950</name>
</gene>
<reference evidence="1" key="1">
    <citation type="journal article" date="2015" name="Nature">
        <title>Complex archaea that bridge the gap between prokaryotes and eukaryotes.</title>
        <authorList>
            <person name="Spang A."/>
            <person name="Saw J.H."/>
            <person name="Jorgensen S.L."/>
            <person name="Zaremba-Niedzwiedzka K."/>
            <person name="Martijn J."/>
            <person name="Lind A.E."/>
            <person name="van Eijk R."/>
            <person name="Schleper C."/>
            <person name="Guy L."/>
            <person name="Ettema T.J."/>
        </authorList>
    </citation>
    <scope>NUCLEOTIDE SEQUENCE</scope>
</reference>
<name>A0A0F9LPF9_9ZZZZ</name>
<evidence type="ECO:0000313" key="1">
    <source>
        <dbReference type="EMBL" id="KKM96949.1"/>
    </source>
</evidence>
<dbReference type="EMBL" id="LAZR01005812">
    <property type="protein sequence ID" value="KKM96949.1"/>
    <property type="molecule type" value="Genomic_DNA"/>
</dbReference>
<evidence type="ECO:0008006" key="2">
    <source>
        <dbReference type="Google" id="ProtNLM"/>
    </source>
</evidence>
<accession>A0A0F9LPF9</accession>
<dbReference type="AlphaFoldDB" id="A0A0F9LPF9"/>
<protein>
    <recommendedName>
        <fullName evidence="2">Bacteriophage Mu GpT domain-containing protein</fullName>
    </recommendedName>
</protein>